<keyword evidence="4" id="KW-1185">Reference proteome</keyword>
<dbReference type="Gene3D" id="1.20.5.1200">
    <property type="entry name" value="Alpha-tocopherol transfer"/>
    <property type="match status" value="1"/>
</dbReference>
<dbReference type="Pfam" id="PF00650">
    <property type="entry name" value="CRAL_TRIO"/>
    <property type="match status" value="1"/>
</dbReference>
<keyword evidence="1" id="KW-0812">Transmembrane</keyword>
<dbReference type="InterPro" id="IPR036273">
    <property type="entry name" value="CRAL/TRIO_N_dom_sf"/>
</dbReference>
<dbReference type="SMART" id="SM01100">
    <property type="entry name" value="CRAL_TRIO_N"/>
    <property type="match status" value="1"/>
</dbReference>
<reference evidence="3 4" key="1">
    <citation type="submission" date="2018-04" db="EMBL/GenBank/DDBJ databases">
        <title>The genome of golden apple snail Pomacea canaliculata provides insight into stress tolerance and invasive adaptation.</title>
        <authorList>
            <person name="Liu C."/>
            <person name="Liu B."/>
            <person name="Ren Y."/>
            <person name="Zhang Y."/>
            <person name="Wang H."/>
            <person name="Li S."/>
            <person name="Jiang F."/>
            <person name="Yin L."/>
            <person name="Zhang G."/>
            <person name="Qian W."/>
            <person name="Fan W."/>
        </authorList>
    </citation>
    <scope>NUCLEOTIDE SEQUENCE [LARGE SCALE GENOMIC DNA]</scope>
    <source>
        <strain evidence="3">SZHN2017</strain>
        <tissue evidence="3">Muscle</tissue>
    </source>
</reference>
<comment type="caution">
    <text evidence="3">The sequence shown here is derived from an EMBL/GenBank/DDBJ whole genome shotgun (WGS) entry which is preliminary data.</text>
</comment>
<gene>
    <name evidence="3" type="ORF">C0Q70_08045</name>
</gene>
<dbReference type="SUPFAM" id="SSF46938">
    <property type="entry name" value="CRAL/TRIO N-terminal domain"/>
    <property type="match status" value="1"/>
</dbReference>
<dbReference type="PROSITE" id="PS50191">
    <property type="entry name" value="CRAL_TRIO"/>
    <property type="match status" value="1"/>
</dbReference>
<dbReference type="Gene3D" id="1.10.8.20">
    <property type="entry name" value="N-terminal domain of phosphatidylinositol transfer protein sec14p"/>
    <property type="match status" value="1"/>
</dbReference>
<dbReference type="PRINTS" id="PR00180">
    <property type="entry name" value="CRETINALDHBP"/>
</dbReference>
<protein>
    <recommendedName>
        <fullName evidence="2">CRAL-TRIO domain-containing protein</fullName>
    </recommendedName>
</protein>
<proteinExistence type="predicted"/>
<dbReference type="InterPro" id="IPR011074">
    <property type="entry name" value="CRAL/TRIO_N_dom"/>
</dbReference>
<dbReference type="CDD" id="cd00170">
    <property type="entry name" value="SEC14"/>
    <property type="match status" value="1"/>
</dbReference>
<sequence>MASDYTCTLKEETLQLAIKELNENPKTRILEVKAFRERILQYTGLQPRTDTEFLLRFLRARKFDQERAFQLYLSYYRMRKEDPKIFTGLKPSCVRHMYQSAMSFPHTHRDREGCQIYLIFPGRLDTSHYTIEEAFKVEFLNVNKMIEDEENQVRGFTLLIDYRDFSMSHFMMMNFDFAKRVSKLWQDAFPARFKACLLVNVPSFVDIVITLFTQFLKSKLAQRVHNIGSDWKKLHEYIDPSCLPVDYGGTLPGLPTNESWVEEMMKCDEKMEKESKFGFVDDTLGKDSDRKQQDAITNMYCIPVLLLENISPVINIVIIVIVVVVIIIIIISSSSSSSNSRSSISLLYTGTAGS</sequence>
<keyword evidence="1" id="KW-0472">Membrane</keyword>
<dbReference type="AlphaFoldDB" id="A0A2T7PGQ1"/>
<dbReference type="PANTHER" id="PTHR10174:SF208">
    <property type="entry name" value="CRAL-TRIO DOMAIN-CONTAINING PROTEIN DDB_G0278031"/>
    <property type="match status" value="1"/>
</dbReference>
<evidence type="ECO:0000256" key="1">
    <source>
        <dbReference type="SAM" id="Phobius"/>
    </source>
</evidence>
<accession>A0A2T7PGQ1</accession>
<evidence type="ECO:0000313" key="4">
    <source>
        <dbReference type="Proteomes" id="UP000245119"/>
    </source>
</evidence>
<dbReference type="PANTHER" id="PTHR10174">
    <property type="entry name" value="ALPHA-TOCOPHEROL TRANSFER PROTEIN-RELATED"/>
    <property type="match status" value="1"/>
</dbReference>
<evidence type="ECO:0000259" key="2">
    <source>
        <dbReference type="PROSITE" id="PS50191"/>
    </source>
</evidence>
<feature type="domain" description="CRAL-TRIO" evidence="2">
    <location>
        <begin position="91"/>
        <end position="255"/>
    </location>
</feature>
<dbReference type="Gene3D" id="3.40.525.10">
    <property type="entry name" value="CRAL-TRIO lipid binding domain"/>
    <property type="match status" value="1"/>
</dbReference>
<dbReference type="GO" id="GO:1902936">
    <property type="term" value="F:phosphatidylinositol bisphosphate binding"/>
    <property type="evidence" value="ECO:0007669"/>
    <property type="project" value="TreeGrafter"/>
</dbReference>
<dbReference type="Proteomes" id="UP000245119">
    <property type="component" value="Linkage Group LG4"/>
</dbReference>
<dbReference type="Pfam" id="PF03765">
    <property type="entry name" value="CRAL_TRIO_N"/>
    <property type="match status" value="1"/>
</dbReference>
<dbReference type="OrthoDB" id="75724at2759"/>
<organism evidence="3 4">
    <name type="scientific">Pomacea canaliculata</name>
    <name type="common">Golden apple snail</name>
    <dbReference type="NCBI Taxonomy" id="400727"/>
    <lineage>
        <taxon>Eukaryota</taxon>
        <taxon>Metazoa</taxon>
        <taxon>Spiralia</taxon>
        <taxon>Lophotrochozoa</taxon>
        <taxon>Mollusca</taxon>
        <taxon>Gastropoda</taxon>
        <taxon>Caenogastropoda</taxon>
        <taxon>Architaenioglossa</taxon>
        <taxon>Ampullarioidea</taxon>
        <taxon>Ampullariidae</taxon>
        <taxon>Pomacea</taxon>
    </lineage>
</organism>
<dbReference type="SUPFAM" id="SSF52087">
    <property type="entry name" value="CRAL/TRIO domain"/>
    <property type="match status" value="1"/>
</dbReference>
<dbReference type="SMART" id="SM00516">
    <property type="entry name" value="SEC14"/>
    <property type="match status" value="1"/>
</dbReference>
<keyword evidence="1" id="KW-1133">Transmembrane helix</keyword>
<feature type="transmembrane region" description="Helical" evidence="1">
    <location>
        <begin position="313"/>
        <end position="331"/>
    </location>
</feature>
<dbReference type="InterPro" id="IPR036865">
    <property type="entry name" value="CRAL-TRIO_dom_sf"/>
</dbReference>
<dbReference type="GO" id="GO:0016020">
    <property type="term" value="C:membrane"/>
    <property type="evidence" value="ECO:0007669"/>
    <property type="project" value="TreeGrafter"/>
</dbReference>
<name>A0A2T7PGQ1_POMCA</name>
<evidence type="ECO:0000313" key="3">
    <source>
        <dbReference type="EMBL" id="PVD32603.1"/>
    </source>
</evidence>
<dbReference type="InterPro" id="IPR001251">
    <property type="entry name" value="CRAL-TRIO_dom"/>
</dbReference>
<dbReference type="EMBL" id="PZQS01000004">
    <property type="protein sequence ID" value="PVD32603.1"/>
    <property type="molecule type" value="Genomic_DNA"/>
</dbReference>